<dbReference type="InterPro" id="IPR017744">
    <property type="entry name" value="BcsG"/>
</dbReference>
<keyword evidence="1" id="KW-0812">Transmembrane</keyword>
<feature type="transmembrane region" description="Helical" evidence="1">
    <location>
        <begin position="12"/>
        <end position="31"/>
    </location>
</feature>
<dbReference type="HOGENOM" id="CLU_024049_1_0_6"/>
<feature type="transmembrane region" description="Helical" evidence="1">
    <location>
        <begin position="37"/>
        <end position="54"/>
    </location>
</feature>
<dbReference type="RefSeq" id="WP_013049420.1">
    <property type="nucleotide sequence ID" value="NC_014012.1"/>
</dbReference>
<feature type="transmembrane region" description="Helical" evidence="1">
    <location>
        <begin position="100"/>
        <end position="123"/>
    </location>
</feature>
<dbReference type="OrthoDB" id="6965261at2"/>
<keyword evidence="1" id="KW-0472">Membrane</keyword>
<keyword evidence="3" id="KW-1185">Reference proteome</keyword>
<feature type="transmembrane region" description="Helical" evidence="1">
    <location>
        <begin position="130"/>
        <end position="146"/>
    </location>
</feature>
<name>D4ZDI3_SHEVD</name>
<dbReference type="AlphaFoldDB" id="D4ZDI3"/>
<keyword evidence="1" id="KW-1133">Transmembrane helix</keyword>
<dbReference type="Proteomes" id="UP000002350">
    <property type="component" value="Chromosome"/>
</dbReference>
<evidence type="ECO:0000313" key="2">
    <source>
        <dbReference type="EMBL" id="BAJ00105.1"/>
    </source>
</evidence>
<reference evidence="3" key="1">
    <citation type="journal article" date="2010" name="Mol. Biosyst.">
        <title>Complete genome sequence and comparative analysis of Shewanella violacea, a psychrophilic and piezophilic bacterium from deep sea floor sediments.</title>
        <authorList>
            <person name="Aono E."/>
            <person name="Baba T."/>
            <person name="Ara T."/>
            <person name="Nishi T."/>
            <person name="Nakamichi T."/>
            <person name="Inamoto E."/>
            <person name="Toyonaga H."/>
            <person name="Hasegawa M."/>
            <person name="Takai Y."/>
            <person name="Okumura Y."/>
            <person name="Baba M."/>
            <person name="Tomita M."/>
            <person name="Kato C."/>
            <person name="Oshima T."/>
            <person name="Nakasone K."/>
            <person name="Mori H."/>
        </authorList>
    </citation>
    <scope>NUCLEOTIDE SEQUENCE [LARGE SCALE GENOMIC DNA]</scope>
    <source>
        <strain evidence="3">JCM 10179 / CIP 106290 / LMG 19151 / DSS12</strain>
    </source>
</reference>
<feature type="transmembrane region" description="Helical" evidence="1">
    <location>
        <begin position="61"/>
        <end position="80"/>
    </location>
</feature>
<dbReference type="NCBIfam" id="TIGR03368">
    <property type="entry name" value="cellulose_yhjU"/>
    <property type="match status" value="1"/>
</dbReference>
<dbReference type="STRING" id="637905.SVI_0134"/>
<dbReference type="EMBL" id="AP011177">
    <property type="protein sequence ID" value="BAJ00105.1"/>
    <property type="molecule type" value="Genomic_DNA"/>
</dbReference>
<organism evidence="2 3">
    <name type="scientific">Shewanella violacea (strain JCM 10179 / CIP 106290 / LMG 19151 / DSS12)</name>
    <dbReference type="NCBI Taxonomy" id="637905"/>
    <lineage>
        <taxon>Bacteria</taxon>
        <taxon>Pseudomonadati</taxon>
        <taxon>Pseudomonadota</taxon>
        <taxon>Gammaproteobacteria</taxon>
        <taxon>Alteromonadales</taxon>
        <taxon>Shewanellaceae</taxon>
        <taxon>Shewanella</taxon>
    </lineage>
</organism>
<dbReference type="eggNOG" id="COG2194">
    <property type="taxonomic scope" value="Bacteria"/>
</dbReference>
<accession>D4ZDI3</accession>
<evidence type="ECO:0000313" key="3">
    <source>
        <dbReference type="Proteomes" id="UP000002350"/>
    </source>
</evidence>
<dbReference type="KEGG" id="svo:SVI_0134"/>
<evidence type="ECO:0000256" key="1">
    <source>
        <dbReference type="SAM" id="Phobius"/>
    </source>
</evidence>
<gene>
    <name evidence="2" type="ordered locus">SVI_0134</name>
</gene>
<protein>
    <recommendedName>
        <fullName evidence="4">Cellulose biosynthesis protein BcsG</fullName>
    </recommendedName>
</protein>
<proteinExistence type="predicted"/>
<sequence length="545" mass="61267">MTNKNITPNVFMLSGLGWWNVYFIIKIALYLKGSIDFHPVENFAFLALLLFPLASKRLAIARTLIAVPIGLWLMHFDSYLPPLNRLWSQMGQLMQFETSYLIELLGRFVSPSALLAIFTLCIGYFILSKYLRISVLVVGLLVYISLPEPATVIAPQPGAAVANTANVTSVSETVPKAREVTVINDDVLNNLKNDFFTNELKRSVSFNPTAKDDVPFDLLFLSICSVAWDDIEISGLSDHPIFKEFDIMFDRFNAATSYSGPALVRLLRANCGQETHGELFDAPASNKCYLFENLAKLGFKENLLMNHDGVFDNFLELLQQKGKLNAALMPLDGFKPYEKAFDGDDIYRDKDVLDHWWQQRIRNDNNQVVALYNTISLHDGNRVIGGESPTNLISYKRRLKNLLDDLYGFFQELKASKRNIVVMLVPEHGAGMRGDRMQIPGMREIPAASIVHTHVGLKVFGDNMKRVGDTVHITDPSSYLAVSQLVSNILDSNIYKTNTFDPKVLTTNLPKTKMVAQNSGTTVMEVKDKHYISLDGSTWSEYPTD</sequence>
<evidence type="ECO:0008006" key="4">
    <source>
        <dbReference type="Google" id="ProtNLM"/>
    </source>
</evidence>
<dbReference type="Pfam" id="PF11658">
    <property type="entry name" value="CBP_BcsG"/>
    <property type="match status" value="1"/>
</dbReference>